<keyword evidence="2" id="KW-1185">Reference proteome</keyword>
<proteinExistence type="predicted"/>
<dbReference type="Proteomes" id="UP001623232">
    <property type="component" value="Chromosome"/>
</dbReference>
<evidence type="ECO:0000313" key="2">
    <source>
        <dbReference type="Proteomes" id="UP001623232"/>
    </source>
</evidence>
<dbReference type="RefSeq" id="WP_406646749.1">
    <property type="nucleotide sequence ID" value="NZ_CP123584.1"/>
</dbReference>
<organism evidence="1 2">
    <name type="scientific">Aliisedimentitalea scapharcae</name>
    <dbReference type="NCBI Taxonomy" id="1524259"/>
    <lineage>
        <taxon>Bacteria</taxon>
        <taxon>Pseudomonadati</taxon>
        <taxon>Pseudomonadota</taxon>
        <taxon>Alphaproteobacteria</taxon>
        <taxon>Rhodobacterales</taxon>
        <taxon>Roseobacteraceae</taxon>
        <taxon>Aliisedimentitalea</taxon>
    </lineage>
</organism>
<evidence type="ECO:0008006" key="3">
    <source>
        <dbReference type="Google" id="ProtNLM"/>
    </source>
</evidence>
<gene>
    <name evidence="1" type="ORF">QEZ52_20590</name>
</gene>
<accession>A0ABZ2XUA8</accession>
<name>A0ABZ2XUA8_9RHOB</name>
<protein>
    <recommendedName>
        <fullName evidence="3">Sulfotransferase family protein</fullName>
    </recommendedName>
</protein>
<sequence>MTIHTFDNPAFVEPRPLLLRQHNVAIAWSPKSACTHLAVWHFLKEGLLPACNHFHYWPHQYRTQVYYRGWQYQQRLREIFDAKGKGWTLVRYTRNPARRLVSQFRHAVQFKLIDELVKAKVGHDPAVDGLSMQDYYQALLGEDLTWSGGADVHVKEQRHPLWSWGFDRVVTINMDEVNLLEATQNMERELGIGVVDTNAHPKFQQVRNMHHAQDYAWEGNDYELLHHRFKREPGANRFPKRSLEKLEATQVISWALYGIDYADTHTDDIKLEACA</sequence>
<dbReference type="EMBL" id="CP123584">
    <property type="protein sequence ID" value="WZK88957.1"/>
    <property type="molecule type" value="Genomic_DNA"/>
</dbReference>
<evidence type="ECO:0000313" key="1">
    <source>
        <dbReference type="EMBL" id="WZK88957.1"/>
    </source>
</evidence>
<reference evidence="1 2" key="1">
    <citation type="submission" date="2023-04" db="EMBL/GenBank/DDBJ databases">
        <title>Complete genome sequence of Alisedimentitalea scapharcae.</title>
        <authorList>
            <person name="Rong J.-C."/>
            <person name="Yi M.-L."/>
            <person name="Zhao Q."/>
        </authorList>
    </citation>
    <scope>NUCLEOTIDE SEQUENCE [LARGE SCALE GENOMIC DNA]</scope>
    <source>
        <strain evidence="1 2">KCTC 42119</strain>
    </source>
</reference>